<keyword evidence="2" id="KW-0575">Peroxidase</keyword>
<dbReference type="PANTHER" id="PTHR43433:SF5">
    <property type="entry name" value="AB HYDROLASE-1 DOMAIN-CONTAINING PROTEIN"/>
    <property type="match status" value="1"/>
</dbReference>
<proteinExistence type="predicted"/>
<dbReference type="SUPFAM" id="SSF53474">
    <property type="entry name" value="alpha/beta-Hydrolases"/>
    <property type="match status" value="1"/>
</dbReference>
<dbReference type="RefSeq" id="WP_158766940.1">
    <property type="nucleotide sequence ID" value="NZ_CP047045.1"/>
</dbReference>
<organism evidence="2 3">
    <name type="scientific">Terricaulis silvestris</name>
    <dbReference type="NCBI Taxonomy" id="2686094"/>
    <lineage>
        <taxon>Bacteria</taxon>
        <taxon>Pseudomonadati</taxon>
        <taxon>Pseudomonadota</taxon>
        <taxon>Alphaproteobacteria</taxon>
        <taxon>Caulobacterales</taxon>
        <taxon>Caulobacteraceae</taxon>
        <taxon>Terricaulis</taxon>
    </lineage>
</organism>
<dbReference type="Proteomes" id="UP000431269">
    <property type="component" value="Chromosome"/>
</dbReference>
<dbReference type="PANTHER" id="PTHR43433">
    <property type="entry name" value="HYDROLASE, ALPHA/BETA FOLD FAMILY PROTEIN"/>
    <property type="match status" value="1"/>
</dbReference>
<dbReference type="EMBL" id="CP047045">
    <property type="protein sequence ID" value="QGZ96132.1"/>
    <property type="molecule type" value="Genomic_DNA"/>
</dbReference>
<evidence type="ECO:0000313" key="3">
    <source>
        <dbReference type="Proteomes" id="UP000431269"/>
    </source>
</evidence>
<dbReference type="Gene3D" id="3.40.50.1820">
    <property type="entry name" value="alpha/beta hydrolase"/>
    <property type="match status" value="1"/>
</dbReference>
<name>A0A6I6MWX8_9CAUL</name>
<dbReference type="KEGG" id="tsv:DSM104635_02990"/>
<protein>
    <submittedName>
        <fullName evidence="2">Non-heme bromoperoxidase BpoC</fullName>
        <ecNumber evidence="2">1.11.1.18</ecNumber>
    </submittedName>
</protein>
<gene>
    <name evidence="2" type="primary">bpoC</name>
    <name evidence="2" type="ORF">DSM104635_02990</name>
</gene>
<dbReference type="Pfam" id="PF00561">
    <property type="entry name" value="Abhydrolase_1"/>
    <property type="match status" value="1"/>
</dbReference>
<dbReference type="InterPro" id="IPR029058">
    <property type="entry name" value="AB_hydrolase_fold"/>
</dbReference>
<evidence type="ECO:0000313" key="2">
    <source>
        <dbReference type="EMBL" id="QGZ96132.1"/>
    </source>
</evidence>
<evidence type="ECO:0000259" key="1">
    <source>
        <dbReference type="Pfam" id="PF00561"/>
    </source>
</evidence>
<dbReference type="AlphaFoldDB" id="A0A6I6MWX8"/>
<feature type="domain" description="AB hydrolase-1" evidence="1">
    <location>
        <begin position="42"/>
        <end position="274"/>
    </location>
</feature>
<dbReference type="EC" id="1.11.1.18" evidence="2"/>
<dbReference type="InterPro" id="IPR000073">
    <property type="entry name" value="AB_hydrolase_1"/>
</dbReference>
<dbReference type="PRINTS" id="PR00111">
    <property type="entry name" value="ABHYDROLASE"/>
</dbReference>
<accession>A0A6I6MWX8</accession>
<sequence length="289" mass="31466">MNTTTKQISGSSDAWKRAPTKFVDVGGTQFAYRQLGPDNGVPVIFLNHLAAELDRWDPRVVDGIAARRRVIVFDNRGVGLSEGSAPTSVEAMARDAIAFIRALGYKQVDLFGFSLGGFVSQVIALEAPELVRKIILAGTGPAGGAGIDQVTSLTIRDMIKAGLTFKHPEYYLFFTGSPNGRRSARDFLQRLKERAANRDKGVSIKAFRNQLKAIHAWGVQTPSDLSRIRQPVLVANGDHDRMVPSGNSVDLARRLPNSELVLYDDAGHGGVFQHHGAFVKKALEFLEAA</sequence>
<keyword evidence="3" id="KW-1185">Reference proteome</keyword>
<dbReference type="InterPro" id="IPR050471">
    <property type="entry name" value="AB_hydrolase"/>
</dbReference>
<reference evidence="3" key="1">
    <citation type="submission" date="2019-12" db="EMBL/GenBank/DDBJ databases">
        <title>Complete genome of Terracaulis silvestris 0127_4.</title>
        <authorList>
            <person name="Vieira S."/>
            <person name="Riedel T."/>
            <person name="Sproer C."/>
            <person name="Pascual J."/>
            <person name="Boedeker C."/>
            <person name="Overmann J."/>
        </authorList>
    </citation>
    <scope>NUCLEOTIDE SEQUENCE [LARGE SCALE GENOMIC DNA]</scope>
    <source>
        <strain evidence="3">0127_4</strain>
    </source>
</reference>
<keyword evidence="2" id="KW-0560">Oxidoreductase</keyword>
<dbReference type="GO" id="GO:0019806">
    <property type="term" value="F:bromide peroxidase activity"/>
    <property type="evidence" value="ECO:0007669"/>
    <property type="project" value="UniProtKB-EC"/>
</dbReference>